<name>A0A4R1L357_9BACT</name>
<evidence type="ECO:0000313" key="2">
    <source>
        <dbReference type="EMBL" id="TCK72456.1"/>
    </source>
</evidence>
<dbReference type="InterPro" id="IPR017802">
    <property type="entry name" value="VWFA-rel_acidobac-type"/>
</dbReference>
<gene>
    <name evidence="2" type="ORF">C7378_2033</name>
</gene>
<accession>A0A4R1L357</accession>
<organism evidence="2 3">
    <name type="scientific">Acidipila rosea</name>
    <dbReference type="NCBI Taxonomy" id="768535"/>
    <lineage>
        <taxon>Bacteria</taxon>
        <taxon>Pseudomonadati</taxon>
        <taxon>Acidobacteriota</taxon>
        <taxon>Terriglobia</taxon>
        <taxon>Terriglobales</taxon>
        <taxon>Acidobacteriaceae</taxon>
        <taxon>Acidipila</taxon>
    </lineage>
</organism>
<dbReference type="NCBIfam" id="TIGR03436">
    <property type="entry name" value="acidobact_VWFA"/>
    <property type="match status" value="1"/>
</dbReference>
<reference evidence="2 3" key="1">
    <citation type="submission" date="2019-03" db="EMBL/GenBank/DDBJ databases">
        <title>Genomic Encyclopedia of Type Strains, Phase IV (KMG-IV): sequencing the most valuable type-strain genomes for metagenomic binning, comparative biology and taxonomic classification.</title>
        <authorList>
            <person name="Goeker M."/>
        </authorList>
    </citation>
    <scope>NUCLEOTIDE SEQUENCE [LARGE SCALE GENOMIC DNA]</scope>
    <source>
        <strain evidence="2 3">DSM 103428</strain>
    </source>
</reference>
<keyword evidence="3" id="KW-1185">Reference proteome</keyword>
<sequence length="500" mass="54835">MTIQVNSSLVFLDVTVLDKKGHPVVTGLTKDDFSITDDKMPQRIFSFEPPERHTIDTHATADHPAGSLPVTIFVVDLLDSSFSDFAYIRFMVHKYLAAQPSQLKAPAELMVLGNDSLEMVQGYTRSKADLIYALDHIQTTLPYKEMNGSFASERFGQAIDALQQIALQNKGISGHKNIIWVGHGGPSMETFGLPGSTVEELNRYVHDTTNQLVDARMSLFVLYPGLPVGGPILTLSQLSANFNFGDDDDPFSGDINFGVFVNETGGKLFYNRNDVNTEIKEAQQLGSEYYTLTYQPTAGNMDGKFRRIRVTLRNPNLHAMTKTGYFAPDKTAAADARQQRIVDISEALYSTLPLDTLGVTITNVVRHPDTHTAQFTVLLAPRNIAWQRTDNGGSSVDFTLAAASLSGYRNFLATRVLSLKASSNSQDSARLGALVTRIPVTIRIPRKTHTVRVVIQLTASGRTGAAELTRKAIDHAPQAPTPAPHLLPRSQKPQVPSSQP</sequence>
<dbReference type="RefSeq" id="WP_131995779.1">
    <property type="nucleotide sequence ID" value="NZ_SMGK01000003.1"/>
</dbReference>
<feature type="compositionally biased region" description="Polar residues" evidence="1">
    <location>
        <begin position="491"/>
        <end position="500"/>
    </location>
</feature>
<evidence type="ECO:0000256" key="1">
    <source>
        <dbReference type="SAM" id="MobiDB-lite"/>
    </source>
</evidence>
<proteinExistence type="predicted"/>
<dbReference type="Proteomes" id="UP000295210">
    <property type="component" value="Unassembled WGS sequence"/>
</dbReference>
<evidence type="ECO:0000313" key="3">
    <source>
        <dbReference type="Proteomes" id="UP000295210"/>
    </source>
</evidence>
<dbReference type="AlphaFoldDB" id="A0A4R1L357"/>
<dbReference type="OrthoDB" id="110889at2"/>
<protein>
    <submittedName>
        <fullName evidence="2">VWFA-related protein</fullName>
    </submittedName>
</protein>
<dbReference type="EMBL" id="SMGK01000003">
    <property type="protein sequence ID" value="TCK72456.1"/>
    <property type="molecule type" value="Genomic_DNA"/>
</dbReference>
<feature type="region of interest" description="Disordered" evidence="1">
    <location>
        <begin position="474"/>
        <end position="500"/>
    </location>
</feature>
<comment type="caution">
    <text evidence="2">The sequence shown here is derived from an EMBL/GenBank/DDBJ whole genome shotgun (WGS) entry which is preliminary data.</text>
</comment>